<reference evidence="3" key="1">
    <citation type="submission" date="2024-02" db="UniProtKB">
        <authorList>
            <consortium name="WormBaseParasite"/>
        </authorList>
    </citation>
    <scope>IDENTIFICATION</scope>
</reference>
<protein>
    <submittedName>
        <fullName evidence="3">Uncharacterized protein</fullName>
    </submittedName>
</protein>
<evidence type="ECO:0000313" key="2">
    <source>
        <dbReference type="Proteomes" id="UP000887575"/>
    </source>
</evidence>
<proteinExistence type="predicted"/>
<accession>A0AAF3JAG3</accession>
<keyword evidence="2" id="KW-1185">Reference proteome</keyword>
<dbReference type="Proteomes" id="UP000887575">
    <property type="component" value="Unassembled WGS sequence"/>
</dbReference>
<feature type="region of interest" description="Disordered" evidence="1">
    <location>
        <begin position="1"/>
        <end position="24"/>
    </location>
</feature>
<sequence>MVEDKENIAFTHGGDETSDHPMSHMEPKDVFVMALRKSANKEEMANWTDVRAHYKKFTGRHLNQDELGRIAENLDKTRRELFNDELSAYLTPIDSQGNIVRVHFKKGLTPIGLDGGKIGHLNAAPAENKAMSLGPSGDDSGYKMDVVPPAPKPIVEEPAAKKMLLLRKEKQPEPLPKQNVEEAPQRYGYQMDFGRSLPAVLAPQKAFHEQIEKELTQGLKHEGIDTQSNKSAVEPGTHQPQRVPTWEKGFATVESNASSHGKTVREIAAFLEECRNNEPNHGEHGEKNVLALGEEVPQEDLVIAGITNAPEITKESSSKKKKDHNRHLMRQRQRLTCCSIL</sequence>
<dbReference type="WBParaSite" id="MBELARI_LOCUS6486">
    <property type="protein sequence ID" value="MBELARI_LOCUS6486"/>
    <property type="gene ID" value="MBELARI_LOCUS6486"/>
</dbReference>
<organism evidence="2 3">
    <name type="scientific">Mesorhabditis belari</name>
    <dbReference type="NCBI Taxonomy" id="2138241"/>
    <lineage>
        <taxon>Eukaryota</taxon>
        <taxon>Metazoa</taxon>
        <taxon>Ecdysozoa</taxon>
        <taxon>Nematoda</taxon>
        <taxon>Chromadorea</taxon>
        <taxon>Rhabditida</taxon>
        <taxon>Rhabditina</taxon>
        <taxon>Rhabditomorpha</taxon>
        <taxon>Rhabditoidea</taxon>
        <taxon>Rhabditidae</taxon>
        <taxon>Mesorhabditinae</taxon>
        <taxon>Mesorhabditis</taxon>
    </lineage>
</organism>
<evidence type="ECO:0000256" key="1">
    <source>
        <dbReference type="SAM" id="MobiDB-lite"/>
    </source>
</evidence>
<dbReference type="AlphaFoldDB" id="A0AAF3JAG3"/>
<feature type="compositionally biased region" description="Basic residues" evidence="1">
    <location>
        <begin position="319"/>
        <end position="329"/>
    </location>
</feature>
<name>A0AAF3JAG3_9BILA</name>
<evidence type="ECO:0000313" key="3">
    <source>
        <dbReference type="WBParaSite" id="MBELARI_LOCUS6486"/>
    </source>
</evidence>
<feature type="region of interest" description="Disordered" evidence="1">
    <location>
        <begin position="307"/>
        <end position="329"/>
    </location>
</feature>